<dbReference type="OrthoDB" id="2186654at2"/>
<dbReference type="AlphaFoldDB" id="A0A328A6U6"/>
<protein>
    <recommendedName>
        <fullName evidence="3">DUF3168 domain-containing protein</fullName>
    </recommendedName>
</protein>
<gene>
    <name evidence="1" type="ORF">BHX94_01680</name>
</gene>
<organism evidence="1 2">
    <name type="scientific">Macrococcoides bohemicum</name>
    <dbReference type="NCBI Taxonomy" id="1903056"/>
    <lineage>
        <taxon>Bacteria</taxon>
        <taxon>Bacillati</taxon>
        <taxon>Bacillota</taxon>
        <taxon>Bacilli</taxon>
        <taxon>Bacillales</taxon>
        <taxon>Staphylococcaceae</taxon>
        <taxon>Macrococcoides</taxon>
    </lineage>
</organism>
<dbReference type="Proteomes" id="UP000249579">
    <property type="component" value="Unassembled WGS sequence"/>
</dbReference>
<name>A0A328A6U6_9STAP</name>
<proteinExistence type="predicted"/>
<evidence type="ECO:0008006" key="3">
    <source>
        <dbReference type="Google" id="ProtNLM"/>
    </source>
</evidence>
<dbReference type="EMBL" id="PZJG01000001">
    <property type="protein sequence ID" value="RAK50199.1"/>
    <property type="molecule type" value="Genomic_DNA"/>
</dbReference>
<sequence>MQITRKQLIDLIKTAGFPVYRDLAPTDAVYPYVRYQFVDETMKRSSNGVAKYFPQYQISLFTKGVETDMYKITDILNKNKIPHSQIDGIPGSENDELVTHFFIYVRCIR</sequence>
<evidence type="ECO:0000313" key="2">
    <source>
        <dbReference type="Proteomes" id="UP000249579"/>
    </source>
</evidence>
<dbReference type="RefSeq" id="WP_111744746.1">
    <property type="nucleotide sequence ID" value="NZ_JBHSQY010000001.1"/>
</dbReference>
<reference evidence="1 2" key="1">
    <citation type="journal article" date="2018" name="Front. Microbiol.">
        <title>Description and Comparative Genomics of Macrococcus caseolyticus subsp. hominis subsp. nov., Macrococcus goetzii sp. nov., Macrococcus epidermidis sp. nov., and Macrococcus bohemicus sp. nov., Novel Macrococci From Human Clinical Material With Virulence Potential and Suspected Uptake of Foreign DNA by Natural Transformation.</title>
        <authorList>
            <person name="Maslanova I."/>
            <person name="Wertheimer Z."/>
            <person name="Sedlacek I."/>
            <person name="Svec P."/>
            <person name="Indrakova A."/>
            <person name="Kovarovic V."/>
            <person name="Schumann P."/>
            <person name="Sproer C."/>
            <person name="Kralova S."/>
            <person name="Sedo O."/>
            <person name="Kristofova L."/>
            <person name="Vrbovska V."/>
            <person name="Fuzik T."/>
            <person name="Petras P."/>
            <person name="Zdrahal Z."/>
            <person name="Ruzickova V."/>
            <person name="Doskar J."/>
            <person name="Pantucek R."/>
        </authorList>
    </citation>
    <scope>NUCLEOTIDE SEQUENCE [LARGE SCALE GENOMIC DNA]</scope>
    <source>
        <strain evidence="1 2">03/115</strain>
    </source>
</reference>
<comment type="caution">
    <text evidence="1">The sequence shown here is derived from an EMBL/GenBank/DDBJ whole genome shotgun (WGS) entry which is preliminary data.</text>
</comment>
<evidence type="ECO:0000313" key="1">
    <source>
        <dbReference type="EMBL" id="RAK50199.1"/>
    </source>
</evidence>
<accession>A0A328A6U6</accession>